<dbReference type="RefSeq" id="WP_008765945.1">
    <property type="nucleotide sequence ID" value="NZ_CZAI01000002.1"/>
</dbReference>
<dbReference type="Pfam" id="PF12957">
    <property type="entry name" value="DUF3846"/>
    <property type="match status" value="1"/>
</dbReference>
<protein>
    <submittedName>
        <fullName evidence="2">Domain of uncharacterized function (DUF3846)</fullName>
    </submittedName>
</protein>
<dbReference type="InterPro" id="IPR024559">
    <property type="entry name" value="DUF3846"/>
</dbReference>
<dbReference type="AlphaFoldDB" id="A0A174IM35"/>
<dbReference type="STRING" id="47678.ERS852494_00986"/>
<evidence type="ECO:0000313" key="3">
    <source>
        <dbReference type="Proteomes" id="UP000095657"/>
    </source>
</evidence>
<gene>
    <name evidence="2" type="ORF">ERS852494_00986</name>
</gene>
<feature type="domain" description="DUF3846" evidence="1">
    <location>
        <begin position="8"/>
        <end position="88"/>
    </location>
</feature>
<name>A0A174IM35_9BACE</name>
<proteinExistence type="predicted"/>
<evidence type="ECO:0000259" key="1">
    <source>
        <dbReference type="Pfam" id="PF12957"/>
    </source>
</evidence>
<evidence type="ECO:0000313" key="2">
    <source>
        <dbReference type="EMBL" id="CUO88403.1"/>
    </source>
</evidence>
<dbReference type="Proteomes" id="UP000095657">
    <property type="component" value="Unassembled WGS sequence"/>
</dbReference>
<dbReference type="EMBL" id="CZAI01000002">
    <property type="protein sequence ID" value="CUO88403.1"/>
    <property type="molecule type" value="Genomic_DNA"/>
</dbReference>
<organism evidence="2 3">
    <name type="scientific">Bacteroides caccae</name>
    <dbReference type="NCBI Taxonomy" id="47678"/>
    <lineage>
        <taxon>Bacteria</taxon>
        <taxon>Pseudomonadati</taxon>
        <taxon>Bacteroidota</taxon>
        <taxon>Bacteroidia</taxon>
        <taxon>Bacteroidales</taxon>
        <taxon>Bacteroidaceae</taxon>
        <taxon>Bacteroides</taxon>
    </lineage>
</organism>
<reference evidence="2 3" key="1">
    <citation type="submission" date="2015-09" db="EMBL/GenBank/DDBJ databases">
        <authorList>
            <consortium name="Pathogen Informatics"/>
        </authorList>
    </citation>
    <scope>NUCLEOTIDE SEQUENCE [LARGE SCALE GENOMIC DNA]</scope>
    <source>
        <strain evidence="2 3">2789STDY5834880</strain>
    </source>
</reference>
<sequence length="91" mass="10048">MKATLLKVTGETVEISPVNGNCFTLNEAQSLVNGYVQVIDICPNKIMIMNEEGKFHFELNVEATRIALMNSAIFPDDYIAGDAIVCDDTMF</sequence>
<accession>A0A174IM35</accession>